<sequence length="242" mass="27103">MDLLDGETVYNAGDESHVVMSEKAGNIYQEFERLIARYDEDVVKDLMPLVVNILEGLDLAVTENQEHEQHEKLLVAFPADCSAHAPVLPTLVQGGPGMWAGPDWTGLNRSRLPRKNSDRPGLAQSRPGQSDHTSFKRLPASLRAPPRTHKIDTLLSLIHNNKHNDRPKSYPMVNTGRTLPRLSVAQRAFPSTSSQRPLPPHKTLSSLVFLFLSFPKSSQQERQVRAQLANPFTWTRLASFTL</sequence>
<dbReference type="GO" id="GO:0016301">
    <property type="term" value="F:kinase activity"/>
    <property type="evidence" value="ECO:0007669"/>
    <property type="project" value="UniProtKB-KW"/>
</dbReference>
<protein>
    <submittedName>
        <fullName evidence="3">C-Jun-amino-terminal kinase-interacting protein 3</fullName>
    </submittedName>
</protein>
<dbReference type="GO" id="GO:0005737">
    <property type="term" value="C:cytoplasm"/>
    <property type="evidence" value="ECO:0007669"/>
    <property type="project" value="TreeGrafter"/>
</dbReference>
<evidence type="ECO:0000313" key="4">
    <source>
        <dbReference type="Proteomes" id="UP000770661"/>
    </source>
</evidence>
<gene>
    <name evidence="3" type="primary">Mapk8ip3</name>
    <name evidence="3" type="ORF">GWK47_050994</name>
</gene>
<dbReference type="PANTHER" id="PTHR13886:SF4">
    <property type="entry name" value="JNK-INTERACTING PROTEIN 3"/>
    <property type="match status" value="1"/>
</dbReference>
<evidence type="ECO:0000313" key="3">
    <source>
        <dbReference type="EMBL" id="KAG0719196.1"/>
    </source>
</evidence>
<dbReference type="Pfam" id="PF09744">
    <property type="entry name" value="RH1"/>
    <property type="match status" value="1"/>
</dbReference>
<feature type="domain" description="RH1" evidence="2">
    <location>
        <begin position="3"/>
        <end position="91"/>
    </location>
</feature>
<dbReference type="OrthoDB" id="6372625at2759"/>
<dbReference type="InterPro" id="IPR039911">
    <property type="entry name" value="JIP3/JIP4"/>
</dbReference>
<evidence type="ECO:0000259" key="2">
    <source>
        <dbReference type="PROSITE" id="PS51776"/>
    </source>
</evidence>
<dbReference type="PANTHER" id="PTHR13886">
    <property type="entry name" value="JNK/SAPK-ASSOCIATED PROTEIN"/>
    <property type="match status" value="1"/>
</dbReference>
<dbReference type="Gene3D" id="1.20.58.1770">
    <property type="match status" value="1"/>
</dbReference>
<dbReference type="AlphaFoldDB" id="A0A8J4Y8I5"/>
<dbReference type="GO" id="GO:0005078">
    <property type="term" value="F:MAP-kinase scaffold activity"/>
    <property type="evidence" value="ECO:0007669"/>
    <property type="project" value="InterPro"/>
</dbReference>
<dbReference type="GO" id="GO:0019894">
    <property type="term" value="F:kinesin binding"/>
    <property type="evidence" value="ECO:0007669"/>
    <property type="project" value="TreeGrafter"/>
</dbReference>
<keyword evidence="3" id="KW-0808">Transferase</keyword>
<organism evidence="3 4">
    <name type="scientific">Chionoecetes opilio</name>
    <name type="common">Atlantic snow crab</name>
    <name type="synonym">Cancer opilio</name>
    <dbReference type="NCBI Taxonomy" id="41210"/>
    <lineage>
        <taxon>Eukaryota</taxon>
        <taxon>Metazoa</taxon>
        <taxon>Ecdysozoa</taxon>
        <taxon>Arthropoda</taxon>
        <taxon>Crustacea</taxon>
        <taxon>Multicrustacea</taxon>
        <taxon>Malacostraca</taxon>
        <taxon>Eumalacostraca</taxon>
        <taxon>Eucarida</taxon>
        <taxon>Decapoda</taxon>
        <taxon>Pleocyemata</taxon>
        <taxon>Brachyura</taxon>
        <taxon>Eubrachyura</taxon>
        <taxon>Majoidea</taxon>
        <taxon>Majidae</taxon>
        <taxon>Chionoecetes</taxon>
    </lineage>
</organism>
<keyword evidence="4" id="KW-1185">Reference proteome</keyword>
<dbReference type="GO" id="GO:0030159">
    <property type="term" value="F:signaling receptor complex adaptor activity"/>
    <property type="evidence" value="ECO:0007669"/>
    <property type="project" value="TreeGrafter"/>
</dbReference>
<accession>A0A8J4Y8I5</accession>
<reference evidence="3" key="1">
    <citation type="submission" date="2020-07" db="EMBL/GenBank/DDBJ databases">
        <title>The High-quality genome of the commercially important snow crab, Chionoecetes opilio.</title>
        <authorList>
            <person name="Jeong J.-H."/>
            <person name="Ryu S."/>
        </authorList>
    </citation>
    <scope>NUCLEOTIDE SEQUENCE</scope>
    <source>
        <strain evidence="3">MADBK_172401_WGS</strain>
        <tissue evidence="3">Digestive gland</tissue>
    </source>
</reference>
<name>A0A8J4Y8I5_CHIOP</name>
<dbReference type="InterPro" id="IPR034743">
    <property type="entry name" value="RH1"/>
</dbReference>
<dbReference type="EMBL" id="JACEEZ010014886">
    <property type="protein sequence ID" value="KAG0719196.1"/>
    <property type="molecule type" value="Genomic_DNA"/>
</dbReference>
<proteinExistence type="predicted"/>
<feature type="region of interest" description="Disordered" evidence="1">
    <location>
        <begin position="102"/>
        <end position="143"/>
    </location>
</feature>
<evidence type="ECO:0000256" key="1">
    <source>
        <dbReference type="SAM" id="MobiDB-lite"/>
    </source>
</evidence>
<dbReference type="Proteomes" id="UP000770661">
    <property type="component" value="Unassembled WGS sequence"/>
</dbReference>
<comment type="caution">
    <text evidence="3">The sequence shown here is derived from an EMBL/GenBank/DDBJ whole genome shotgun (WGS) entry which is preliminary data.</text>
</comment>
<dbReference type="GO" id="GO:0008432">
    <property type="term" value="F:JUN kinase binding"/>
    <property type="evidence" value="ECO:0007669"/>
    <property type="project" value="TreeGrafter"/>
</dbReference>
<dbReference type="GO" id="GO:0016192">
    <property type="term" value="P:vesicle-mediated transport"/>
    <property type="evidence" value="ECO:0007669"/>
    <property type="project" value="TreeGrafter"/>
</dbReference>
<dbReference type="PROSITE" id="PS51776">
    <property type="entry name" value="RH1"/>
    <property type="match status" value="1"/>
</dbReference>
<keyword evidence="3" id="KW-0418">Kinase</keyword>